<dbReference type="RefSeq" id="WP_073292693.1">
    <property type="nucleotide sequence ID" value="NZ_FRAV01000012.1"/>
</dbReference>
<sequence length="174" mass="20595">MRNKILIILIIGLGLSFMKAQEKHELKLTKIDSLLNALAFYADTTDKQIDSLNREYNLKINFEYKFKVIDSLLDSDVKPFYDRNLIPIFKTTYFNYRNGNKKIALKELEKLTQKKFSPATYIYANSFTDKTQRDKYLKFGISECCFICRIPMMKDGFYESKKEKIIDLPKKCYK</sequence>
<dbReference type="Proteomes" id="UP000184364">
    <property type="component" value="Unassembled WGS sequence"/>
</dbReference>
<evidence type="ECO:0000313" key="2">
    <source>
        <dbReference type="Proteomes" id="UP000184364"/>
    </source>
</evidence>
<dbReference type="AlphaFoldDB" id="A0A1M6Y515"/>
<protein>
    <submittedName>
        <fullName evidence="1">Uncharacterized protein</fullName>
    </submittedName>
</protein>
<name>A0A1M6Y515_9FLAO</name>
<evidence type="ECO:0000313" key="1">
    <source>
        <dbReference type="EMBL" id="SHL13258.1"/>
    </source>
</evidence>
<dbReference type="EMBL" id="FRAV01000012">
    <property type="protein sequence ID" value="SHL13258.1"/>
    <property type="molecule type" value="Genomic_DNA"/>
</dbReference>
<gene>
    <name evidence="1" type="ORF">SAMN05444267_101288</name>
</gene>
<proteinExistence type="predicted"/>
<reference evidence="2" key="1">
    <citation type="submission" date="2016-11" db="EMBL/GenBank/DDBJ databases">
        <authorList>
            <person name="Varghese N."/>
            <person name="Submissions S."/>
        </authorList>
    </citation>
    <scope>NUCLEOTIDE SEQUENCE [LARGE SCALE GENOMIC DNA]</scope>
    <source>
        <strain evidence="2">DSM 26899</strain>
    </source>
</reference>
<organism evidence="1 2">
    <name type="scientific">Chryseobacterium polytrichastri</name>
    <dbReference type="NCBI Taxonomy" id="1302687"/>
    <lineage>
        <taxon>Bacteria</taxon>
        <taxon>Pseudomonadati</taxon>
        <taxon>Bacteroidota</taxon>
        <taxon>Flavobacteriia</taxon>
        <taxon>Flavobacteriales</taxon>
        <taxon>Weeksellaceae</taxon>
        <taxon>Chryseobacterium group</taxon>
        <taxon>Chryseobacterium</taxon>
    </lineage>
</organism>
<accession>A0A1M6Y515</accession>
<dbReference type="STRING" id="1302687.SAMN05444267_101288"/>
<keyword evidence="2" id="KW-1185">Reference proteome</keyword>